<dbReference type="Proteomes" id="UP000015104">
    <property type="component" value="Unassembled WGS sequence"/>
</dbReference>
<dbReference type="EMBL" id="CAEY01000741">
    <property type="status" value="NOT_ANNOTATED_CDS"/>
    <property type="molecule type" value="Genomic_DNA"/>
</dbReference>
<sequence>MFKMKTITATVLLALTLSMKVSAQNETYCKAIGDELDSLMKDVLHMKPDPLFPNSTENRELFCGPSKELLKKANLYVKCLPRFQAQVVSIMSKGTRKPVKLICNGDGEKIIKTYSCMDAKFKESLHKQEAIFLNSLIVIKEKVPQDKLHSSFCCTARNISESLLVTLPKLKCEDPTIDLPKHFTSLIETSLGDTLDLICGSFPSFDVCKEKAAESVKLLEENFSDMVDTKETPLVGSVLQIIGKLAN</sequence>
<dbReference type="KEGG" id="tut:107368700"/>
<name>T1KZK2_TETUR</name>
<dbReference type="AlphaFoldDB" id="T1KZK2"/>
<reference evidence="2" key="2">
    <citation type="submission" date="2015-06" db="UniProtKB">
        <authorList>
            <consortium name="EnsemblMetazoa"/>
        </authorList>
    </citation>
    <scope>IDENTIFICATION</scope>
</reference>
<feature type="signal peptide" evidence="1">
    <location>
        <begin position="1"/>
        <end position="23"/>
    </location>
</feature>
<dbReference type="OMA" id="FCCTARN"/>
<evidence type="ECO:0000256" key="1">
    <source>
        <dbReference type="SAM" id="SignalP"/>
    </source>
</evidence>
<gene>
    <name evidence="2" type="primary">107368700</name>
</gene>
<feature type="chain" id="PRO_5004592059" evidence="1">
    <location>
        <begin position="24"/>
        <end position="247"/>
    </location>
</feature>
<reference evidence="3" key="1">
    <citation type="submission" date="2011-08" db="EMBL/GenBank/DDBJ databases">
        <authorList>
            <person name="Rombauts S."/>
        </authorList>
    </citation>
    <scope>NUCLEOTIDE SEQUENCE</scope>
    <source>
        <strain evidence="3">London</strain>
    </source>
</reference>
<keyword evidence="1" id="KW-0732">Signal</keyword>
<organism evidence="2 3">
    <name type="scientific">Tetranychus urticae</name>
    <name type="common">Two-spotted spider mite</name>
    <dbReference type="NCBI Taxonomy" id="32264"/>
    <lineage>
        <taxon>Eukaryota</taxon>
        <taxon>Metazoa</taxon>
        <taxon>Ecdysozoa</taxon>
        <taxon>Arthropoda</taxon>
        <taxon>Chelicerata</taxon>
        <taxon>Arachnida</taxon>
        <taxon>Acari</taxon>
        <taxon>Acariformes</taxon>
        <taxon>Trombidiformes</taxon>
        <taxon>Prostigmata</taxon>
        <taxon>Eleutherengona</taxon>
        <taxon>Raphignathae</taxon>
        <taxon>Tetranychoidea</taxon>
        <taxon>Tetranychidae</taxon>
        <taxon>Tetranychus</taxon>
    </lineage>
</organism>
<evidence type="ECO:0000313" key="3">
    <source>
        <dbReference type="Proteomes" id="UP000015104"/>
    </source>
</evidence>
<accession>T1KZK2</accession>
<proteinExistence type="predicted"/>
<evidence type="ECO:0000313" key="2">
    <source>
        <dbReference type="EnsemblMetazoa" id="tetur28g01900.1"/>
    </source>
</evidence>
<keyword evidence="3" id="KW-1185">Reference proteome</keyword>
<dbReference type="HOGENOM" id="CLU_1125797_0_0_1"/>
<protein>
    <submittedName>
        <fullName evidence="2">Uncharacterized protein</fullName>
    </submittedName>
</protein>
<dbReference type="OrthoDB" id="10316387at2759"/>
<dbReference type="EnsemblMetazoa" id="tetur28g01900.1">
    <property type="protein sequence ID" value="tetur28g01900.1"/>
    <property type="gene ID" value="tetur28g01900"/>
</dbReference>